<keyword evidence="3" id="KW-1185">Reference proteome</keyword>
<accession>A0A1M5P9K9</accession>
<evidence type="ECO:0000313" key="3">
    <source>
        <dbReference type="Proteomes" id="UP000184471"/>
    </source>
</evidence>
<dbReference type="SUPFAM" id="SSF55729">
    <property type="entry name" value="Acyl-CoA N-acyltransferases (Nat)"/>
    <property type="match status" value="1"/>
</dbReference>
<dbReference type="InterPro" id="IPR016181">
    <property type="entry name" value="Acyl_CoA_acyltransferase"/>
</dbReference>
<feature type="domain" description="N-acetyltransferase" evidence="1">
    <location>
        <begin position="221"/>
        <end position="367"/>
    </location>
</feature>
<dbReference type="Pfam" id="PF06108">
    <property type="entry name" value="DUF952"/>
    <property type="match status" value="1"/>
</dbReference>
<protein>
    <submittedName>
        <fullName evidence="2">Uncharacterized conserved protein, DUF952 family</fullName>
    </submittedName>
</protein>
<dbReference type="PROSITE" id="PS51186">
    <property type="entry name" value="GNAT"/>
    <property type="match status" value="1"/>
</dbReference>
<dbReference type="Gene3D" id="3.40.630.30">
    <property type="match status" value="1"/>
</dbReference>
<sequence>MSVLLHLCTSGEWRAALDAGALRPPGPFVHLSRPEQVHLPAQRLFPGRRDLVLLVVDPARLTDPVVDEPGVAGDPGGMRFPHLYGPLPTSAVVAVVPHRPPVPPVLPEPGDALGRALALSLSLPVRRAPDVRDVPGGVAVRDPRFPHSYDNNRLLLGSPVDAGTVAAAAADLSVPAALLSWPGAAAVAAELATSGWEATELLVMTRPTHPPLPGGERAEVLAEPQVRAFRTEAWRRDLPAGLPDRDEVVAQLVGREPLTGTVVAVHEVAVRDGGRVVAAGQLRVDGATAAIEAVETEPAARGRGAADAVLARLVRLAADAGCDLVVLEADAADWPRHWYARRGFAVAGSVWEMARRQAGGATQASSR</sequence>
<evidence type="ECO:0000259" key="1">
    <source>
        <dbReference type="PROSITE" id="PS51186"/>
    </source>
</evidence>
<organism evidence="2 3">
    <name type="scientific">Geodermatophilus nigrescens</name>
    <dbReference type="NCBI Taxonomy" id="1070870"/>
    <lineage>
        <taxon>Bacteria</taxon>
        <taxon>Bacillati</taxon>
        <taxon>Actinomycetota</taxon>
        <taxon>Actinomycetes</taxon>
        <taxon>Geodermatophilales</taxon>
        <taxon>Geodermatophilaceae</taxon>
        <taxon>Geodermatophilus</taxon>
    </lineage>
</organism>
<gene>
    <name evidence="2" type="ORF">SAMN05444351_3848</name>
</gene>
<dbReference type="RefSeq" id="WP_073421831.1">
    <property type="nucleotide sequence ID" value="NZ_FQVX01000003.1"/>
</dbReference>
<reference evidence="2 3" key="1">
    <citation type="submission" date="2016-11" db="EMBL/GenBank/DDBJ databases">
        <authorList>
            <person name="Jaros S."/>
            <person name="Januszkiewicz K."/>
            <person name="Wedrychowicz H."/>
        </authorList>
    </citation>
    <scope>NUCLEOTIDE SEQUENCE [LARGE SCALE GENOMIC DNA]</scope>
    <source>
        <strain evidence="2 3">DSM 45408</strain>
    </source>
</reference>
<dbReference type="OrthoDB" id="5638018at2"/>
<dbReference type="SUPFAM" id="SSF56399">
    <property type="entry name" value="ADP-ribosylation"/>
    <property type="match status" value="1"/>
</dbReference>
<dbReference type="EMBL" id="FQVX01000003">
    <property type="protein sequence ID" value="SHG98460.1"/>
    <property type="molecule type" value="Genomic_DNA"/>
</dbReference>
<evidence type="ECO:0000313" key="2">
    <source>
        <dbReference type="EMBL" id="SHG98460.1"/>
    </source>
</evidence>
<dbReference type="Proteomes" id="UP000184471">
    <property type="component" value="Unassembled WGS sequence"/>
</dbReference>
<dbReference type="STRING" id="1070870.SAMN05444351_3848"/>
<name>A0A1M5P9K9_9ACTN</name>
<dbReference type="InterPro" id="IPR000182">
    <property type="entry name" value="GNAT_dom"/>
</dbReference>
<dbReference type="InterPro" id="IPR009297">
    <property type="entry name" value="DUF952"/>
</dbReference>
<dbReference type="GO" id="GO:0016747">
    <property type="term" value="F:acyltransferase activity, transferring groups other than amino-acyl groups"/>
    <property type="evidence" value="ECO:0007669"/>
    <property type="project" value="InterPro"/>
</dbReference>
<dbReference type="Pfam" id="PF00583">
    <property type="entry name" value="Acetyltransf_1"/>
    <property type="match status" value="1"/>
</dbReference>
<proteinExistence type="predicted"/>
<dbReference type="Gene3D" id="3.20.170.20">
    <property type="entry name" value="Protein of unknown function DUF952"/>
    <property type="match status" value="1"/>
</dbReference>
<dbReference type="AlphaFoldDB" id="A0A1M5P9K9"/>